<dbReference type="Proteomes" id="UP001359485">
    <property type="component" value="Unassembled WGS sequence"/>
</dbReference>
<organism evidence="2 3">
    <name type="scientific">Polyplax serrata</name>
    <name type="common">Common mouse louse</name>
    <dbReference type="NCBI Taxonomy" id="468196"/>
    <lineage>
        <taxon>Eukaryota</taxon>
        <taxon>Metazoa</taxon>
        <taxon>Ecdysozoa</taxon>
        <taxon>Arthropoda</taxon>
        <taxon>Hexapoda</taxon>
        <taxon>Insecta</taxon>
        <taxon>Pterygota</taxon>
        <taxon>Neoptera</taxon>
        <taxon>Paraneoptera</taxon>
        <taxon>Psocodea</taxon>
        <taxon>Troctomorpha</taxon>
        <taxon>Phthiraptera</taxon>
        <taxon>Anoplura</taxon>
        <taxon>Polyplacidae</taxon>
        <taxon>Polyplax</taxon>
    </lineage>
</organism>
<feature type="region of interest" description="Disordered" evidence="1">
    <location>
        <begin position="1"/>
        <end position="27"/>
    </location>
</feature>
<gene>
    <name evidence="2" type="ORF">RUM44_005004</name>
</gene>
<evidence type="ECO:0000313" key="2">
    <source>
        <dbReference type="EMBL" id="KAK6630337.1"/>
    </source>
</evidence>
<feature type="region of interest" description="Disordered" evidence="1">
    <location>
        <begin position="44"/>
        <end position="70"/>
    </location>
</feature>
<comment type="caution">
    <text evidence="2">The sequence shown here is derived from an EMBL/GenBank/DDBJ whole genome shotgun (WGS) entry which is preliminary data.</text>
</comment>
<evidence type="ECO:0000313" key="3">
    <source>
        <dbReference type="Proteomes" id="UP001359485"/>
    </source>
</evidence>
<sequence length="70" mass="7956">MARKSPHEGSDSVKDDPQGFQVLFPNDQHSPVITVATAVGEEERRWRQSPNVVKNKIQHPKLHPGTRLFE</sequence>
<evidence type="ECO:0000256" key="1">
    <source>
        <dbReference type="SAM" id="MobiDB-lite"/>
    </source>
</evidence>
<keyword evidence="3" id="KW-1185">Reference proteome</keyword>
<name>A0ABR1AY69_POLSC</name>
<proteinExistence type="predicted"/>
<reference evidence="2 3" key="1">
    <citation type="submission" date="2023-09" db="EMBL/GenBank/DDBJ databases">
        <title>Genomes of two closely related lineages of the louse Polyplax serrata with different host specificities.</title>
        <authorList>
            <person name="Martinu J."/>
            <person name="Tarabai H."/>
            <person name="Stefka J."/>
            <person name="Hypsa V."/>
        </authorList>
    </citation>
    <scope>NUCLEOTIDE SEQUENCE [LARGE SCALE GENOMIC DNA]</scope>
    <source>
        <strain evidence="2">98ZLc_SE</strain>
    </source>
</reference>
<protein>
    <submittedName>
        <fullName evidence="2">Uncharacterized protein</fullName>
    </submittedName>
</protein>
<dbReference type="EMBL" id="JAWJWF010000008">
    <property type="protein sequence ID" value="KAK6630337.1"/>
    <property type="molecule type" value="Genomic_DNA"/>
</dbReference>
<accession>A0ABR1AY69</accession>
<feature type="compositionally biased region" description="Basic and acidic residues" evidence="1">
    <location>
        <begin position="1"/>
        <end position="17"/>
    </location>
</feature>